<keyword evidence="5" id="KW-0732">Signal</keyword>
<evidence type="ECO:0000256" key="3">
    <source>
        <dbReference type="ARBA" id="ARBA00022989"/>
    </source>
</evidence>
<keyword evidence="4" id="KW-0472">Membrane</keyword>
<dbReference type="PANTHER" id="PTHR36985:SF1">
    <property type="entry name" value="TRANSLOCATION AND ASSEMBLY MODULE SUBUNIT TAMB"/>
    <property type="match status" value="1"/>
</dbReference>
<evidence type="ECO:0000256" key="2">
    <source>
        <dbReference type="ARBA" id="ARBA00022692"/>
    </source>
</evidence>
<evidence type="ECO:0000256" key="1">
    <source>
        <dbReference type="ARBA" id="ARBA00004167"/>
    </source>
</evidence>
<feature type="chain" id="PRO_5017304001" description="Translocation and assembly module TamB C-terminal domain-containing protein" evidence="5">
    <location>
        <begin position="33"/>
        <end position="1792"/>
    </location>
</feature>
<comment type="caution">
    <text evidence="7">The sequence shown here is derived from an EMBL/GenBank/DDBJ whole genome shotgun (WGS) entry which is preliminary data.</text>
</comment>
<keyword evidence="8" id="KW-1185">Reference proteome</keyword>
<evidence type="ECO:0000313" key="7">
    <source>
        <dbReference type="EMBL" id="RIX99610.1"/>
    </source>
</evidence>
<keyword evidence="3" id="KW-1133">Transmembrane helix</keyword>
<protein>
    <recommendedName>
        <fullName evidence="6">Translocation and assembly module TamB C-terminal domain-containing protein</fullName>
    </recommendedName>
</protein>
<name>A0A3A1WKE8_9HYPH</name>
<evidence type="ECO:0000256" key="4">
    <source>
        <dbReference type="ARBA" id="ARBA00023136"/>
    </source>
</evidence>
<evidence type="ECO:0000313" key="8">
    <source>
        <dbReference type="Proteomes" id="UP000265750"/>
    </source>
</evidence>
<accession>A0A3A1WKE8</accession>
<dbReference type="GO" id="GO:0009306">
    <property type="term" value="P:protein secretion"/>
    <property type="evidence" value="ECO:0007669"/>
    <property type="project" value="InterPro"/>
</dbReference>
<evidence type="ECO:0000256" key="5">
    <source>
        <dbReference type="SAM" id="SignalP"/>
    </source>
</evidence>
<dbReference type="InterPro" id="IPR007452">
    <property type="entry name" value="TamB_C"/>
</dbReference>
<comment type="subcellular location">
    <subcellularLocation>
        <location evidence="1">Membrane</location>
        <topology evidence="1">Single-pass membrane protein</topology>
    </subcellularLocation>
</comment>
<keyword evidence="2" id="KW-0812">Transmembrane</keyword>
<dbReference type="OrthoDB" id="7784409at2"/>
<dbReference type="Pfam" id="PF04357">
    <property type="entry name" value="TamB"/>
    <property type="match status" value="1"/>
</dbReference>
<evidence type="ECO:0000259" key="6">
    <source>
        <dbReference type="Pfam" id="PF04357"/>
    </source>
</evidence>
<feature type="signal peptide" evidence="5">
    <location>
        <begin position="1"/>
        <end position="32"/>
    </location>
</feature>
<sequence>MIAMRLLSALLLKLRLAALLAAALLCAQPAHAQFLAGQLENLLSTEDRQVKIQGLSGAFSGEVRIEEVTVADRDGVWLTLRNLALDWSPLALVRKTVDVQTLSAGQIVMDRLPRAAPPQTTEEESGPFSLPSITANIGRIAIDEFVLGEAVAGIPARLAAEASLNLQPDPARLDASATIRRLDQGGDIALKLGFQPDANRLEIAINASEPAGGIVAGLLKLPGAPPVRLAVNGTGPFDDFAADGTLDLGSERAATLRATVRNGAEGRRIGVDLTALSAPFVPLAYQGIVGENLTLAANVLLRPDGVIGIDAGRLQSGPLDLSASGTFDRTGPNNDLAVALRTDAANPVPLAFGSDGARTALELSSVDASLRGSLSASALRFAAAARTAGFEDYVANAVTLNASSTGFDLNNLVGPVVVDLDAQSASVPDGIATRVLEGPLALDADGALTADGLTFNTARLTTGAANLALSGSAALDFSTFQLRLDSDLETAALSTDAVPYVGERVAVSGLVRRAADGSFGVDDLRVDGDALDLAGSASLTGDEVAAAITGQLNQAAIADSALNGQARFDLKASGTTSAPVIDLTATASDLEVVGRQLTDLQARIQGTFAPDAPSGTVAISGTFGGEPLTLSADLATEGAVRRLSNLLLRQGENRVEGEVSLDGENRPSGAIRLAIQDATTLLSLAGQTGSGDLDGTVALAVGNGGTPVADLDLTSNALTLTRDDSETALRGARIRLRATDYLTAPRAAGTVAAASLQAGGIAVEALDATLEEINDATALNASARVNDVPVELAGDLAFTDAGTVIALRRLQAAIPDAALSLAAPATVTLGSLRTTLSEIRLDAGSGSLTLSGSAGDRLDLDLALDRFPLAIANPFVAGLEAAGTASGTVAVGGLAAAPDLDFDLRAEGVATSQTRAANLDAVDAALAGQYRDGTATLTAARVDLGSGSVEATGTVGKALDLDLAITDLPVALANGFVDGLGAEGTINGTATATGSLENPAVTFDLAGRGITAAEVRRAGVEPVSLDLAGLYRGGTARLDRAVLTAGSGRVEATGTVGRALDLRLRIADLPLALANGLRPGLDARGTLNGEATATGTLADPNATFSLSGAGLSAAPLRGGGVDTVTLDVAGTYAQGTARFERARIDTGAGSLEASGSVGRALDLRVVLDQLPVALANAVQPSLDARGTLSGNLAATGTLQKPAATFDLRAADVSVAQTRAAGAPAIDATAAGAYADGSVRLQTARLDLGSGSVTASGTVGQRLDLDVALDNVPASLAAAAASGIDPQGTLNGSARATGTLSAPRAEYDLRLAGFSVTQTREAGVGPLDIAARGAFADNRVTVDGSLSGSGLAFTANGSVGVAGTPTFDLALNGTAPLSLANRILAEGGRSVQGTVAVDARVRGSAAAPDVTGTISTAGASFVDTGANLAVNNINAQIALNGQTATLTSVTAQLGAGGTVSVSGTIGLGAGFPADLRIQVADGRYADGELVTVRLDAGLTLTGPLAGGALLAGTVNAREIAILVPDNLPSSVAQIDLKRRNTPAAVLQQIREIDPQGSAGGGGAGGGIRLDVTLNAPNRVFVRGRGLDLELGGTIRITGPSSNLGIAGAFELQRGRFQLLSRRLDFQRATLTFDGNLVPTLDLLAASDTGEVTVYIAITGPANNPSFTFTSSPALPQDEVLARLIFGQGTADLSPLQIAQLASAAAQLAGVGGSTGLLDNLRSQLGVDDIDIRTTADGQAAVGVGRYLNENTYVGVDSTGRVSIDLDLGADIKARAAVTANGGGEVGVFYEKEY</sequence>
<reference evidence="8" key="1">
    <citation type="submission" date="2018-09" db="EMBL/GenBank/DDBJ databases">
        <authorList>
            <person name="Tuo L."/>
        </authorList>
    </citation>
    <scope>NUCLEOTIDE SEQUENCE [LARGE SCALE GENOMIC DNA]</scope>
    <source>
        <strain evidence="8">M2BS4Y-1</strain>
    </source>
</reference>
<dbReference type="EMBL" id="QYRN01000007">
    <property type="protein sequence ID" value="RIX99610.1"/>
    <property type="molecule type" value="Genomic_DNA"/>
</dbReference>
<feature type="domain" description="Translocation and assembly module TamB C-terminal" evidence="6">
    <location>
        <begin position="1448"/>
        <end position="1792"/>
    </location>
</feature>
<dbReference type="RefSeq" id="WP_119540742.1">
    <property type="nucleotide sequence ID" value="NZ_QYRN01000007.1"/>
</dbReference>
<proteinExistence type="predicted"/>
<dbReference type="PANTHER" id="PTHR36985">
    <property type="entry name" value="TRANSLOCATION AND ASSEMBLY MODULE SUBUNIT TAMB"/>
    <property type="match status" value="1"/>
</dbReference>
<dbReference type="Proteomes" id="UP000265750">
    <property type="component" value="Unassembled WGS sequence"/>
</dbReference>
<dbReference type="GO" id="GO:0005886">
    <property type="term" value="C:plasma membrane"/>
    <property type="evidence" value="ECO:0007669"/>
    <property type="project" value="InterPro"/>
</dbReference>
<organism evidence="7 8">
    <name type="scientific">Aureimonas flava</name>
    <dbReference type="NCBI Taxonomy" id="2320271"/>
    <lineage>
        <taxon>Bacteria</taxon>
        <taxon>Pseudomonadati</taxon>
        <taxon>Pseudomonadota</taxon>
        <taxon>Alphaproteobacteria</taxon>
        <taxon>Hyphomicrobiales</taxon>
        <taxon>Aurantimonadaceae</taxon>
        <taxon>Aureimonas</taxon>
    </lineage>
</organism>
<gene>
    <name evidence="7" type="ORF">D3218_14165</name>
</gene>